<feature type="region of interest" description="Disordered" evidence="1">
    <location>
        <begin position="1"/>
        <end position="39"/>
    </location>
</feature>
<feature type="non-terminal residue" evidence="2">
    <location>
        <position position="1"/>
    </location>
</feature>
<organism evidence="2">
    <name type="scientific">uncultured Acidimicrobiales bacterium</name>
    <dbReference type="NCBI Taxonomy" id="310071"/>
    <lineage>
        <taxon>Bacteria</taxon>
        <taxon>Bacillati</taxon>
        <taxon>Actinomycetota</taxon>
        <taxon>Acidimicrobiia</taxon>
        <taxon>Acidimicrobiales</taxon>
        <taxon>environmental samples</taxon>
    </lineage>
</organism>
<evidence type="ECO:0000313" key="2">
    <source>
        <dbReference type="EMBL" id="CAA9256857.1"/>
    </source>
</evidence>
<proteinExistence type="predicted"/>
<feature type="non-terminal residue" evidence="2">
    <location>
        <position position="39"/>
    </location>
</feature>
<dbReference type="AlphaFoldDB" id="A0A6J4IQS9"/>
<accession>A0A6J4IQS9</accession>
<reference evidence="2" key="1">
    <citation type="submission" date="2020-02" db="EMBL/GenBank/DDBJ databases">
        <authorList>
            <person name="Meier V. D."/>
        </authorList>
    </citation>
    <scope>NUCLEOTIDE SEQUENCE</scope>
    <source>
        <strain evidence="2">AVDCRST_MAG76</strain>
    </source>
</reference>
<sequence length="39" mass="4366">GGDRHERCDPLGQRRTAPGCSRRRQADDHPPLQEGEVLV</sequence>
<dbReference type="EMBL" id="CADCSZ010000159">
    <property type="protein sequence ID" value="CAA9256857.1"/>
    <property type="molecule type" value="Genomic_DNA"/>
</dbReference>
<gene>
    <name evidence="2" type="ORF">AVDCRST_MAG76-2608</name>
</gene>
<evidence type="ECO:0000256" key="1">
    <source>
        <dbReference type="SAM" id="MobiDB-lite"/>
    </source>
</evidence>
<protein>
    <submittedName>
        <fullName evidence="2">Uncharacterized protein</fullName>
    </submittedName>
</protein>
<name>A0A6J4IQS9_9ACTN</name>